<dbReference type="InterPro" id="IPR013783">
    <property type="entry name" value="Ig-like_fold"/>
</dbReference>
<dbReference type="InterPro" id="IPR022409">
    <property type="entry name" value="PKD/Chitinase_dom"/>
</dbReference>
<protein>
    <submittedName>
        <fullName evidence="4">T9SS type A sorting domain-containing protein</fullName>
    </submittedName>
</protein>
<dbReference type="NCBIfam" id="TIGR04183">
    <property type="entry name" value="Por_Secre_tail"/>
    <property type="match status" value="1"/>
</dbReference>
<evidence type="ECO:0000259" key="3">
    <source>
        <dbReference type="PROSITE" id="PS50093"/>
    </source>
</evidence>
<evidence type="ECO:0000313" key="4">
    <source>
        <dbReference type="EMBL" id="MFD1016547.1"/>
    </source>
</evidence>
<feature type="domain" description="PKD" evidence="3">
    <location>
        <begin position="424"/>
        <end position="470"/>
    </location>
</feature>
<keyword evidence="5" id="KW-1185">Reference proteome</keyword>
<sequence length="704" mass="77619">MKALKLISQLWLLLSLLFSFHSAAQNVIVGYEYAFDNNAPPVYINVPPTASFNLNTSIDVSSLPNDVNVFYIRFKDDVGQWSSIISKIFIKPPEAFATVSNIVGYEYAFDNEDPPVYVDVAATADYNLVTDIDVSNLPNDVNVFYIRFQDDVGQWSSIISKIFVKPPEAFATASNIVGYEYAFDNEDPPVYVDVAATADYNLVTDIDVSNLPNDVNVFYIRFQDDIGQWSSIISKIFVKPPEAFVTASNIVGYEYGFDDDEDPIYVSITPSVDYNLVTDIDVSSLPNDINEFYIRFQDDIGQWSSVISKIFVKPPTPITFPNNTLVSYDYWFNDDTASVISVDITPATANFNLLEIDVSQLWAGEYKLNTQFKDVYGNYSVVMTDTINKAILPKAMFSTDATEICSGSSITFTNLSVDYDNQLWNFDDGETSSTVNSAHTFSTPGAYTVSLALEDSSTGLTDVATQTITVYELPENTVTASTSLPACFGTTVTLTADYAEGNYVWSNGATTRSIDVTTSGNYSVEITNVNSSLCSVTSSSISVNFNSEIDNSVTAEASTITANLSGASYQWLDCLNGNTPIDGATDQVFAPTIDGEYAVELTVDGCTVISDCVPMSNLSVDDYDLSKTVTLHPNPVKNRLTLKTDRSITVEIYDLLGKRINSNTFRSGTHQINMSPYDNGIYLFKVKETDQPHTKGKIFRIVKN</sequence>
<dbReference type="SMART" id="SM00089">
    <property type="entry name" value="PKD"/>
    <property type="match status" value="1"/>
</dbReference>
<dbReference type="RefSeq" id="WP_386117450.1">
    <property type="nucleotide sequence ID" value="NZ_JBHTKM010000063.1"/>
</dbReference>
<dbReference type="CDD" id="cd00146">
    <property type="entry name" value="PKD"/>
    <property type="match status" value="1"/>
</dbReference>
<evidence type="ECO:0000313" key="5">
    <source>
        <dbReference type="Proteomes" id="UP001597086"/>
    </source>
</evidence>
<feature type="signal peptide" evidence="2">
    <location>
        <begin position="1"/>
        <end position="24"/>
    </location>
</feature>
<keyword evidence="1 2" id="KW-0732">Signal</keyword>
<dbReference type="PROSITE" id="PS50093">
    <property type="entry name" value="PKD"/>
    <property type="match status" value="1"/>
</dbReference>
<organism evidence="4 5">
    <name type="scientific">Winogradskyella rapida</name>
    <dbReference type="NCBI Taxonomy" id="549701"/>
    <lineage>
        <taxon>Bacteria</taxon>
        <taxon>Pseudomonadati</taxon>
        <taxon>Bacteroidota</taxon>
        <taxon>Flavobacteriia</taxon>
        <taxon>Flavobacteriales</taxon>
        <taxon>Flavobacteriaceae</taxon>
        <taxon>Winogradskyella</taxon>
    </lineage>
</organism>
<dbReference type="EMBL" id="JBHTKM010000063">
    <property type="protein sequence ID" value="MFD1016547.1"/>
    <property type="molecule type" value="Genomic_DNA"/>
</dbReference>
<reference evidence="5" key="1">
    <citation type="journal article" date="2019" name="Int. J. Syst. Evol. Microbiol.">
        <title>The Global Catalogue of Microorganisms (GCM) 10K type strain sequencing project: providing services to taxonomists for standard genome sequencing and annotation.</title>
        <authorList>
            <consortium name="The Broad Institute Genomics Platform"/>
            <consortium name="The Broad Institute Genome Sequencing Center for Infectious Disease"/>
            <person name="Wu L."/>
            <person name="Ma J."/>
        </authorList>
    </citation>
    <scope>NUCLEOTIDE SEQUENCE [LARGE SCALE GENOMIC DNA]</scope>
    <source>
        <strain evidence="5">CCUG 56098</strain>
    </source>
</reference>
<accession>A0ABW3KSN7</accession>
<dbReference type="Proteomes" id="UP001597086">
    <property type="component" value="Unassembled WGS sequence"/>
</dbReference>
<evidence type="ECO:0000256" key="1">
    <source>
        <dbReference type="ARBA" id="ARBA00022729"/>
    </source>
</evidence>
<name>A0ABW3KSN7_9FLAO</name>
<dbReference type="SUPFAM" id="SSF49299">
    <property type="entry name" value="PKD domain"/>
    <property type="match status" value="1"/>
</dbReference>
<feature type="chain" id="PRO_5047541161" evidence="2">
    <location>
        <begin position="25"/>
        <end position="704"/>
    </location>
</feature>
<dbReference type="InterPro" id="IPR035986">
    <property type="entry name" value="PKD_dom_sf"/>
</dbReference>
<dbReference type="Pfam" id="PF18962">
    <property type="entry name" value="Por_Secre_tail"/>
    <property type="match status" value="1"/>
</dbReference>
<proteinExistence type="predicted"/>
<dbReference type="InterPro" id="IPR000601">
    <property type="entry name" value="PKD_dom"/>
</dbReference>
<gene>
    <name evidence="4" type="ORF">ACFQ13_11495</name>
</gene>
<dbReference type="InterPro" id="IPR026444">
    <property type="entry name" value="Secre_tail"/>
</dbReference>
<dbReference type="Gene3D" id="2.60.40.10">
    <property type="entry name" value="Immunoglobulins"/>
    <property type="match status" value="1"/>
</dbReference>
<evidence type="ECO:0000256" key="2">
    <source>
        <dbReference type="SAM" id="SignalP"/>
    </source>
</evidence>
<comment type="caution">
    <text evidence="4">The sequence shown here is derived from an EMBL/GenBank/DDBJ whole genome shotgun (WGS) entry which is preliminary data.</text>
</comment>
<dbReference type="Pfam" id="PF18911">
    <property type="entry name" value="PKD_4"/>
    <property type="match status" value="1"/>
</dbReference>